<gene>
    <name evidence="2" type="ORF">Vretifemale_3238</name>
</gene>
<evidence type="ECO:0000313" key="2">
    <source>
        <dbReference type="EMBL" id="GIL72996.1"/>
    </source>
</evidence>
<organism evidence="2 3">
    <name type="scientific">Volvox reticuliferus</name>
    <dbReference type="NCBI Taxonomy" id="1737510"/>
    <lineage>
        <taxon>Eukaryota</taxon>
        <taxon>Viridiplantae</taxon>
        <taxon>Chlorophyta</taxon>
        <taxon>core chlorophytes</taxon>
        <taxon>Chlorophyceae</taxon>
        <taxon>CS clade</taxon>
        <taxon>Chlamydomonadales</taxon>
        <taxon>Volvocaceae</taxon>
        <taxon>Volvox</taxon>
    </lineage>
</organism>
<keyword evidence="3" id="KW-1185">Reference proteome</keyword>
<reference evidence="2" key="1">
    <citation type="journal article" date="2021" name="Proc. Natl. Acad. Sci. U.S.A.">
        <title>Three genomes in the algal genus Volvox reveal the fate of a haploid sex-determining region after a transition to homothallism.</title>
        <authorList>
            <person name="Yamamoto K."/>
            <person name="Hamaji T."/>
            <person name="Kawai-Toyooka H."/>
            <person name="Matsuzaki R."/>
            <person name="Takahashi F."/>
            <person name="Nishimura Y."/>
            <person name="Kawachi M."/>
            <person name="Noguchi H."/>
            <person name="Minakuchi Y."/>
            <person name="Umen J.G."/>
            <person name="Toyoda A."/>
            <person name="Nozaki H."/>
        </authorList>
    </citation>
    <scope>NUCLEOTIDE SEQUENCE</scope>
    <source>
        <strain evidence="2">NIES-3786</strain>
    </source>
</reference>
<feature type="region of interest" description="Disordered" evidence="1">
    <location>
        <begin position="1"/>
        <end position="46"/>
    </location>
</feature>
<proteinExistence type="predicted"/>
<comment type="caution">
    <text evidence="2">The sequence shown here is derived from an EMBL/GenBank/DDBJ whole genome shotgun (WGS) entry which is preliminary data.</text>
</comment>
<dbReference type="Proteomes" id="UP000747110">
    <property type="component" value="Unassembled WGS sequence"/>
</dbReference>
<protein>
    <submittedName>
        <fullName evidence="2">Uncharacterized protein</fullName>
    </submittedName>
</protein>
<accession>A0A8J4FFL7</accession>
<sequence length="101" mass="10108">HPGNQRTDGPPTSASAAAASRPCALRTGAAPMTAPTRFVDPDPPPAGLGAEVKTECCRVATCVAVDADIGPAALVVDPAWYTVLVPLPSPSPLPFPPPTAA</sequence>
<feature type="non-terminal residue" evidence="2">
    <location>
        <position position="1"/>
    </location>
</feature>
<name>A0A8J4FFL7_9CHLO</name>
<dbReference type="EMBL" id="BNCP01000004">
    <property type="protein sequence ID" value="GIL72996.1"/>
    <property type="molecule type" value="Genomic_DNA"/>
</dbReference>
<feature type="compositionally biased region" description="Polar residues" evidence="1">
    <location>
        <begin position="1"/>
        <end position="12"/>
    </location>
</feature>
<dbReference type="AlphaFoldDB" id="A0A8J4FFL7"/>
<evidence type="ECO:0000313" key="3">
    <source>
        <dbReference type="Proteomes" id="UP000747110"/>
    </source>
</evidence>
<evidence type="ECO:0000256" key="1">
    <source>
        <dbReference type="SAM" id="MobiDB-lite"/>
    </source>
</evidence>